<sequence>MTGPIAVGGARSEPRGHSCRTMCTRGHAETTDRPPSSRWLRAPGRNSRNKRETWEDFDKHSPFPEFFFSLSCCGIVENGYVCTVAIPRTPANQIGAAISTRENEKRRPTL</sequence>
<dbReference type="Proteomes" id="UP000327493">
    <property type="component" value="Unassembled WGS sequence"/>
</dbReference>
<keyword evidence="3" id="KW-1185">Reference proteome</keyword>
<feature type="region of interest" description="Disordered" evidence="1">
    <location>
        <begin position="1"/>
        <end position="53"/>
    </location>
</feature>
<evidence type="ECO:0000313" key="3">
    <source>
        <dbReference type="Proteomes" id="UP000327493"/>
    </source>
</evidence>
<proteinExistence type="predicted"/>
<comment type="caution">
    <text evidence="2">The sequence shown here is derived from an EMBL/GenBank/DDBJ whole genome shotgun (WGS) entry which is preliminary data.</text>
</comment>
<dbReference type="EMBL" id="VOFY01000641">
    <property type="protein sequence ID" value="KAA8578456.1"/>
    <property type="molecule type" value="Genomic_DNA"/>
</dbReference>
<name>A0A5J5CD51_9PERO</name>
<dbReference type="AlphaFoldDB" id="A0A5J5CD51"/>
<gene>
    <name evidence="2" type="ORF">FQN60_010644</name>
</gene>
<protein>
    <submittedName>
        <fullName evidence="2">Uncharacterized protein</fullName>
    </submittedName>
</protein>
<reference evidence="2 3" key="1">
    <citation type="submission" date="2019-08" db="EMBL/GenBank/DDBJ databases">
        <title>A chromosome-level genome assembly, high-density linkage maps, and genome scans reveal the genomic architecture of hybrid incompatibilities underlying speciation via character displacement in darters (Percidae: Etheostominae).</title>
        <authorList>
            <person name="Moran R.L."/>
            <person name="Catchen J.M."/>
            <person name="Fuller R.C."/>
        </authorList>
    </citation>
    <scope>NUCLEOTIDE SEQUENCE [LARGE SCALE GENOMIC DNA]</scope>
    <source>
        <strain evidence="2">EspeVRDwgs_2016</strain>
        <tissue evidence="2">Muscle</tissue>
    </source>
</reference>
<accession>A0A5J5CD51</accession>
<organism evidence="2 3">
    <name type="scientific">Etheostoma spectabile</name>
    <name type="common">orangethroat darter</name>
    <dbReference type="NCBI Taxonomy" id="54343"/>
    <lineage>
        <taxon>Eukaryota</taxon>
        <taxon>Metazoa</taxon>
        <taxon>Chordata</taxon>
        <taxon>Craniata</taxon>
        <taxon>Vertebrata</taxon>
        <taxon>Euteleostomi</taxon>
        <taxon>Actinopterygii</taxon>
        <taxon>Neopterygii</taxon>
        <taxon>Teleostei</taxon>
        <taxon>Neoteleostei</taxon>
        <taxon>Acanthomorphata</taxon>
        <taxon>Eupercaria</taxon>
        <taxon>Perciformes</taxon>
        <taxon>Percoidei</taxon>
        <taxon>Percidae</taxon>
        <taxon>Etheostomatinae</taxon>
        <taxon>Etheostoma</taxon>
    </lineage>
</organism>
<evidence type="ECO:0000256" key="1">
    <source>
        <dbReference type="SAM" id="MobiDB-lite"/>
    </source>
</evidence>
<evidence type="ECO:0000313" key="2">
    <source>
        <dbReference type="EMBL" id="KAA8578456.1"/>
    </source>
</evidence>